<dbReference type="Proteomes" id="UP000294593">
    <property type="component" value="Unassembled WGS sequence"/>
</dbReference>
<dbReference type="AlphaFoldDB" id="A0A4R6RHG2"/>
<organism evidence="2 3">
    <name type="scientific">Aquabacterium commune</name>
    <dbReference type="NCBI Taxonomy" id="70586"/>
    <lineage>
        <taxon>Bacteria</taxon>
        <taxon>Pseudomonadati</taxon>
        <taxon>Pseudomonadota</taxon>
        <taxon>Betaproteobacteria</taxon>
        <taxon>Burkholderiales</taxon>
        <taxon>Aquabacterium</taxon>
    </lineage>
</organism>
<evidence type="ECO:0000256" key="1">
    <source>
        <dbReference type="SAM" id="Phobius"/>
    </source>
</evidence>
<reference evidence="2 3" key="1">
    <citation type="submission" date="2019-03" db="EMBL/GenBank/DDBJ databases">
        <title>Genomic Encyclopedia of Type Strains, Phase IV (KMG-IV): sequencing the most valuable type-strain genomes for metagenomic binning, comparative biology and taxonomic classification.</title>
        <authorList>
            <person name="Goeker M."/>
        </authorList>
    </citation>
    <scope>NUCLEOTIDE SEQUENCE [LARGE SCALE GENOMIC DNA]</scope>
    <source>
        <strain evidence="2 3">DSM 11901</strain>
    </source>
</reference>
<evidence type="ECO:0000313" key="2">
    <source>
        <dbReference type="EMBL" id="TDP85833.1"/>
    </source>
</evidence>
<evidence type="ECO:0000313" key="3">
    <source>
        <dbReference type="Proteomes" id="UP000294593"/>
    </source>
</evidence>
<feature type="transmembrane region" description="Helical" evidence="1">
    <location>
        <begin position="66"/>
        <end position="86"/>
    </location>
</feature>
<keyword evidence="3" id="KW-1185">Reference proteome</keyword>
<proteinExistence type="predicted"/>
<name>A0A4R6RHG2_9BURK</name>
<sequence>MTDIRRSRRILIAWLIAYAALGLLGGLTGIGQRDEQAFSFIAGVPTMVFIYLWCRTESLERGALPRSGLTMFAALVAPLGVPFYLWRTRPTAGAAFKAIGGALAFYLLASVVLGGFESLGMAWRKE</sequence>
<feature type="transmembrane region" description="Helical" evidence="1">
    <location>
        <begin position="37"/>
        <end position="54"/>
    </location>
</feature>
<comment type="caution">
    <text evidence="2">The sequence shown here is derived from an EMBL/GenBank/DDBJ whole genome shotgun (WGS) entry which is preliminary data.</text>
</comment>
<dbReference type="RefSeq" id="WP_133606815.1">
    <property type="nucleotide sequence ID" value="NZ_SNXW01000002.1"/>
</dbReference>
<keyword evidence="1" id="KW-0472">Membrane</keyword>
<dbReference type="EMBL" id="SNXW01000002">
    <property type="protein sequence ID" value="TDP85833.1"/>
    <property type="molecule type" value="Genomic_DNA"/>
</dbReference>
<protein>
    <submittedName>
        <fullName evidence="2">Uncharacterized protein</fullName>
    </submittedName>
</protein>
<keyword evidence="1" id="KW-0812">Transmembrane</keyword>
<feature type="transmembrane region" description="Helical" evidence="1">
    <location>
        <begin position="98"/>
        <end position="116"/>
    </location>
</feature>
<accession>A0A4R6RHG2</accession>
<keyword evidence="1" id="KW-1133">Transmembrane helix</keyword>
<dbReference type="OrthoDB" id="8858496at2"/>
<feature type="transmembrane region" description="Helical" evidence="1">
    <location>
        <begin position="12"/>
        <end position="31"/>
    </location>
</feature>
<gene>
    <name evidence="2" type="ORF">EV672_102183</name>
</gene>